<evidence type="ECO:0000313" key="1">
    <source>
        <dbReference type="EMBL" id="MDT7518977.1"/>
    </source>
</evidence>
<organism evidence="1 2">
    <name type="scientific">Rhodoferax potami</name>
    <dbReference type="NCBI Taxonomy" id="3068338"/>
    <lineage>
        <taxon>Bacteria</taxon>
        <taxon>Pseudomonadati</taxon>
        <taxon>Pseudomonadota</taxon>
        <taxon>Betaproteobacteria</taxon>
        <taxon>Burkholderiales</taxon>
        <taxon>Comamonadaceae</taxon>
        <taxon>Rhodoferax</taxon>
    </lineage>
</organism>
<evidence type="ECO:0000313" key="2">
    <source>
        <dbReference type="Proteomes" id="UP001321700"/>
    </source>
</evidence>
<proteinExistence type="predicted"/>
<keyword evidence="2" id="KW-1185">Reference proteome</keyword>
<protein>
    <submittedName>
        <fullName evidence="1">Uncharacterized protein</fullName>
    </submittedName>
</protein>
<comment type="caution">
    <text evidence="1">The sequence shown here is derived from an EMBL/GenBank/DDBJ whole genome shotgun (WGS) entry which is preliminary data.</text>
</comment>
<reference evidence="1 2" key="1">
    <citation type="submission" date="2023-08" db="EMBL/GenBank/DDBJ databases">
        <title>Rhodoferax potami sp. nov. and Rhodoferax mekongensis sp. nov., isolated from the Mekong River in Thailand.</title>
        <authorList>
            <person name="Kitikhun S."/>
            <person name="Charoenyingcharoen P."/>
            <person name="Siriarchawattana P."/>
            <person name="Likhitrattanapisal S."/>
            <person name="Nilsakha T."/>
            <person name="Chanpet A."/>
            <person name="Rattanawaree P."/>
            <person name="Ingsriswang S."/>
        </authorList>
    </citation>
    <scope>NUCLEOTIDE SEQUENCE [LARGE SCALE GENOMIC DNA]</scope>
    <source>
        <strain evidence="1 2">TBRC 17660</strain>
    </source>
</reference>
<name>A0ABU3KNH8_9BURK</name>
<dbReference type="Proteomes" id="UP001321700">
    <property type="component" value="Unassembled WGS sequence"/>
</dbReference>
<sequence>MYAVVRESMTGAGLLSGSYKFKVLSLDSRGRQYLIMVDLAEHNVRDAKLLLGIESRVGKIAKNRHDLLVTAMYWRINEQLGTAEQPPPVHSNTSARQAERFEPLQPSEIEAFKRALSSVPAAPALSAPGEIIKSAKRNPAPVRFSDTELNERLFPLSTTQYGELN</sequence>
<accession>A0ABU3KNH8</accession>
<dbReference type="EMBL" id="JAVBIK010000001">
    <property type="protein sequence ID" value="MDT7518977.1"/>
    <property type="molecule type" value="Genomic_DNA"/>
</dbReference>
<dbReference type="RefSeq" id="WP_313874688.1">
    <property type="nucleotide sequence ID" value="NZ_JAVBIK010000001.1"/>
</dbReference>
<gene>
    <name evidence="1" type="ORF">RAE19_09680</name>
</gene>